<dbReference type="InterPro" id="IPR017871">
    <property type="entry name" value="ABC_transporter-like_CS"/>
</dbReference>
<dbReference type="EMBL" id="ABJB010428430">
    <property type="status" value="NOT_ANNOTATED_CDS"/>
    <property type="molecule type" value="Genomic_DNA"/>
</dbReference>
<evidence type="ECO:0000256" key="1">
    <source>
        <dbReference type="ARBA" id="ARBA00004127"/>
    </source>
</evidence>
<dbReference type="PROSITE" id="PS00211">
    <property type="entry name" value="ABC_TRANSPORTER_1"/>
    <property type="match status" value="1"/>
</dbReference>
<dbReference type="GO" id="GO:0055085">
    <property type="term" value="P:transmembrane transport"/>
    <property type="evidence" value="ECO:0000318"/>
    <property type="project" value="GO_Central"/>
</dbReference>
<keyword evidence="3 10" id="KW-0812">Transmembrane</keyword>
<dbReference type="EC" id="3.6.3.44" evidence="13"/>
<dbReference type="VEuPathDB" id="VectorBase:ISCW020356"/>
<dbReference type="AlphaFoldDB" id="B7PY16"/>
<evidence type="ECO:0000256" key="6">
    <source>
        <dbReference type="ARBA" id="ARBA00022840"/>
    </source>
</evidence>
<evidence type="ECO:0000256" key="8">
    <source>
        <dbReference type="ARBA" id="ARBA00023136"/>
    </source>
</evidence>
<dbReference type="EMBL" id="ABJB010379811">
    <property type="status" value="NOT_ANNOTATED_CDS"/>
    <property type="molecule type" value="Genomic_DNA"/>
</dbReference>
<dbReference type="FunFam" id="3.40.50.300:FF:004452">
    <property type="entry name" value="ABC transporter, putative"/>
    <property type="match status" value="1"/>
</dbReference>
<dbReference type="GO" id="GO:0005886">
    <property type="term" value="C:plasma membrane"/>
    <property type="evidence" value="ECO:0000318"/>
    <property type="project" value="GO_Central"/>
</dbReference>
<dbReference type="PROSITE" id="PS50893">
    <property type="entry name" value="ABC_TRANSPORTER_2"/>
    <property type="match status" value="1"/>
</dbReference>
<evidence type="ECO:0000313" key="15">
    <source>
        <dbReference type="Proteomes" id="UP000001555"/>
    </source>
</evidence>
<dbReference type="GO" id="GO:0140359">
    <property type="term" value="F:ABC-type transporter activity"/>
    <property type="evidence" value="ECO:0000318"/>
    <property type="project" value="GO_Central"/>
</dbReference>
<dbReference type="EnsemblMetazoa" id="ISCW020356-RA">
    <property type="protein sequence ID" value="ISCW020356-PA"/>
    <property type="gene ID" value="ISCW020356"/>
</dbReference>
<gene>
    <name evidence="13" type="ORF">IscW_ISCW020356</name>
</gene>
<evidence type="ECO:0000259" key="12">
    <source>
        <dbReference type="PROSITE" id="PS50929"/>
    </source>
</evidence>
<keyword evidence="2" id="KW-0813">Transport</keyword>
<keyword evidence="4" id="KW-0677">Repeat</keyword>
<dbReference type="Proteomes" id="UP000001555">
    <property type="component" value="Unassembled WGS sequence"/>
</dbReference>
<keyword evidence="6" id="KW-0067">ATP-binding</keyword>
<feature type="domain" description="ABC transporter" evidence="11">
    <location>
        <begin position="415"/>
        <end position="651"/>
    </location>
</feature>
<keyword evidence="13" id="KW-0378">Hydrolase</keyword>
<feature type="region of interest" description="Disordered" evidence="9">
    <location>
        <begin position="449"/>
        <end position="473"/>
    </location>
</feature>
<dbReference type="PANTHER" id="PTHR24223">
    <property type="entry name" value="ATP-BINDING CASSETTE SUB-FAMILY C"/>
    <property type="match status" value="1"/>
</dbReference>
<dbReference type="Pfam" id="PF00664">
    <property type="entry name" value="ABC_membrane"/>
    <property type="match status" value="1"/>
</dbReference>
<accession>B7PY16</accession>
<evidence type="ECO:0000256" key="4">
    <source>
        <dbReference type="ARBA" id="ARBA00022737"/>
    </source>
</evidence>
<dbReference type="EMBL" id="ABJB010628507">
    <property type="status" value="NOT_ANNOTATED_CDS"/>
    <property type="molecule type" value="Genomic_DNA"/>
</dbReference>
<keyword evidence="7 10" id="KW-1133">Transmembrane helix</keyword>
<reference evidence="14" key="2">
    <citation type="submission" date="2020-05" db="UniProtKB">
        <authorList>
            <consortium name="EnsemblMetazoa"/>
        </authorList>
    </citation>
    <scope>IDENTIFICATION</scope>
    <source>
        <strain evidence="14">wikel</strain>
    </source>
</reference>
<proteinExistence type="predicted"/>
<feature type="transmembrane region" description="Helical" evidence="10">
    <location>
        <begin position="292"/>
        <end position="312"/>
    </location>
</feature>
<evidence type="ECO:0000259" key="11">
    <source>
        <dbReference type="PROSITE" id="PS50893"/>
    </source>
</evidence>
<reference evidence="13 15" key="1">
    <citation type="submission" date="2008-03" db="EMBL/GenBank/DDBJ databases">
        <title>Annotation of Ixodes scapularis.</title>
        <authorList>
            <consortium name="Ixodes scapularis Genome Project Consortium"/>
            <person name="Caler E."/>
            <person name="Hannick L.I."/>
            <person name="Bidwell S."/>
            <person name="Joardar V."/>
            <person name="Thiagarajan M."/>
            <person name="Amedeo P."/>
            <person name="Galinsky K.J."/>
            <person name="Schobel S."/>
            <person name="Inman J."/>
            <person name="Hostetler J."/>
            <person name="Miller J."/>
            <person name="Hammond M."/>
            <person name="Megy K."/>
            <person name="Lawson D."/>
            <person name="Kodira C."/>
            <person name="Sutton G."/>
            <person name="Meyer J."/>
            <person name="Hill C.A."/>
            <person name="Birren B."/>
            <person name="Nene V."/>
            <person name="Collins F."/>
            <person name="Alarcon-Chaidez F."/>
            <person name="Wikel S."/>
            <person name="Strausberg R."/>
        </authorList>
    </citation>
    <scope>NUCLEOTIDE SEQUENCE [LARGE SCALE GENOMIC DNA]</scope>
    <source>
        <strain evidence="15">Wikel</strain>
        <strain evidence="13">Wikel colony</strain>
    </source>
</reference>
<dbReference type="InterPro" id="IPR027417">
    <property type="entry name" value="P-loop_NTPase"/>
</dbReference>
<dbReference type="FunFam" id="3.40.50.300:FF:004954">
    <property type="entry name" value="ABC transporter, putative"/>
    <property type="match status" value="1"/>
</dbReference>
<feature type="domain" description="ABC transmembrane type-1" evidence="12">
    <location>
        <begin position="163"/>
        <end position="424"/>
    </location>
</feature>
<evidence type="ECO:0000256" key="7">
    <source>
        <dbReference type="ARBA" id="ARBA00022989"/>
    </source>
</evidence>
<keyword evidence="15" id="KW-1185">Reference proteome</keyword>
<keyword evidence="5" id="KW-0547">Nucleotide-binding</keyword>
<dbReference type="EMBL" id="ABJB010654388">
    <property type="status" value="NOT_ANNOTATED_CDS"/>
    <property type="molecule type" value="Genomic_DNA"/>
</dbReference>
<evidence type="ECO:0000313" key="13">
    <source>
        <dbReference type="EMBL" id="EEC11488.1"/>
    </source>
</evidence>
<feature type="transmembrane region" description="Helical" evidence="10">
    <location>
        <begin position="379"/>
        <end position="401"/>
    </location>
</feature>
<protein>
    <submittedName>
        <fullName evidence="13 14">ABC transporter, putative</fullName>
        <ecNumber evidence="13">3.6.3.29</ecNumber>
        <ecNumber evidence="13">3.6.3.44</ecNumber>
    </submittedName>
</protein>
<dbReference type="GO" id="GO:0005524">
    <property type="term" value="F:ATP binding"/>
    <property type="evidence" value="ECO:0007669"/>
    <property type="project" value="UniProtKB-KW"/>
</dbReference>
<dbReference type="PROSITE" id="PS50929">
    <property type="entry name" value="ABC_TM1F"/>
    <property type="match status" value="1"/>
</dbReference>
<dbReference type="PANTHER" id="PTHR24223:SF443">
    <property type="entry name" value="MULTIDRUG-RESISTANCE LIKE PROTEIN 1, ISOFORM I"/>
    <property type="match status" value="1"/>
</dbReference>
<dbReference type="Gene3D" id="1.20.1560.10">
    <property type="entry name" value="ABC transporter type 1, transmembrane domain"/>
    <property type="match status" value="1"/>
</dbReference>
<organism>
    <name type="scientific">Ixodes scapularis</name>
    <name type="common">Black-legged tick</name>
    <name type="synonym">Deer tick</name>
    <dbReference type="NCBI Taxonomy" id="6945"/>
    <lineage>
        <taxon>Eukaryota</taxon>
        <taxon>Metazoa</taxon>
        <taxon>Ecdysozoa</taxon>
        <taxon>Arthropoda</taxon>
        <taxon>Chelicerata</taxon>
        <taxon>Arachnida</taxon>
        <taxon>Acari</taxon>
        <taxon>Parasitiformes</taxon>
        <taxon>Ixodida</taxon>
        <taxon>Ixodoidea</taxon>
        <taxon>Ixodidae</taxon>
        <taxon>Ixodinae</taxon>
        <taxon>Ixodes</taxon>
    </lineage>
</organism>
<dbReference type="SUPFAM" id="SSF90123">
    <property type="entry name" value="ABC transporter transmembrane region"/>
    <property type="match status" value="1"/>
</dbReference>
<dbReference type="InParanoid" id="B7PY16"/>
<dbReference type="EMBL" id="ABJB010121193">
    <property type="status" value="NOT_ANNOTATED_CDS"/>
    <property type="molecule type" value="Genomic_DNA"/>
</dbReference>
<evidence type="ECO:0000256" key="2">
    <source>
        <dbReference type="ARBA" id="ARBA00022448"/>
    </source>
</evidence>
<dbReference type="Gene3D" id="3.40.50.300">
    <property type="entry name" value="P-loop containing nucleotide triphosphate hydrolases"/>
    <property type="match status" value="2"/>
</dbReference>
<feature type="compositionally biased region" description="Low complexity" evidence="9">
    <location>
        <begin position="462"/>
        <end position="473"/>
    </location>
</feature>
<dbReference type="SUPFAM" id="SSF52540">
    <property type="entry name" value="P-loop containing nucleoside triphosphate hydrolases"/>
    <property type="match status" value="2"/>
</dbReference>
<dbReference type="InterPro" id="IPR011527">
    <property type="entry name" value="ABC1_TM_dom"/>
</dbReference>
<dbReference type="EMBL" id="DS817338">
    <property type="protein sequence ID" value="EEC11488.1"/>
    <property type="molecule type" value="Genomic_DNA"/>
</dbReference>
<comment type="subcellular location">
    <subcellularLocation>
        <location evidence="1">Endomembrane system</location>
        <topology evidence="1">Multi-pass membrane protein</topology>
    </subcellularLocation>
</comment>
<dbReference type="InterPro" id="IPR036640">
    <property type="entry name" value="ABC1_TM_sf"/>
</dbReference>
<dbReference type="HOGENOM" id="CLU_000604_27_9_1"/>
<keyword evidence="8 10" id="KW-0472">Membrane</keyword>
<evidence type="ECO:0000256" key="3">
    <source>
        <dbReference type="ARBA" id="ARBA00022692"/>
    </source>
</evidence>
<dbReference type="GO" id="GO:0012505">
    <property type="term" value="C:endomembrane system"/>
    <property type="evidence" value="ECO:0007669"/>
    <property type="project" value="UniProtKB-SubCell"/>
</dbReference>
<dbReference type="InterPro" id="IPR050173">
    <property type="entry name" value="ABC_transporter_C-like"/>
</dbReference>
<evidence type="ECO:0000256" key="10">
    <source>
        <dbReference type="SAM" id="Phobius"/>
    </source>
</evidence>
<dbReference type="EMBL" id="ABJB010168456">
    <property type="status" value="NOT_ANNOTATED_CDS"/>
    <property type="molecule type" value="Genomic_DNA"/>
</dbReference>
<dbReference type="FunFam" id="1.20.1560.10:FF:000196">
    <property type="entry name" value="ABC transporter, putative"/>
    <property type="match status" value="1"/>
</dbReference>
<dbReference type="Pfam" id="PF00005">
    <property type="entry name" value="ABC_tran"/>
    <property type="match status" value="2"/>
</dbReference>
<dbReference type="EMBL" id="ABJB010636258">
    <property type="status" value="NOT_ANNOTATED_CDS"/>
    <property type="molecule type" value="Genomic_DNA"/>
</dbReference>
<dbReference type="EC" id="3.6.3.29" evidence="13"/>
<evidence type="ECO:0000256" key="5">
    <source>
        <dbReference type="ARBA" id="ARBA00022741"/>
    </source>
</evidence>
<dbReference type="STRING" id="6945.B7PY16"/>
<evidence type="ECO:0000313" key="14">
    <source>
        <dbReference type="EnsemblMetazoa" id="ISCW020356-PA"/>
    </source>
</evidence>
<dbReference type="InterPro" id="IPR003439">
    <property type="entry name" value="ABC_transporter-like_ATP-bd"/>
</dbReference>
<dbReference type="VEuPathDB" id="VectorBase:ISCI020356"/>
<evidence type="ECO:0000256" key="9">
    <source>
        <dbReference type="SAM" id="MobiDB-lite"/>
    </source>
</evidence>
<feature type="transmembrane region" description="Helical" evidence="10">
    <location>
        <begin position="407"/>
        <end position="430"/>
    </location>
</feature>
<dbReference type="PaxDb" id="6945-B7PY16"/>
<sequence>MAVRDNIVFGQEFDPSRYQRVLRACELLNDISTFPAGDLTEVGEKGETLSGGQKQRISLARAVYSHSDIYLLDDPFSALDSNVAAKVFKQVLGHDGLLKKKTRILVSNQGNILKHMNHLILMDRNTLTVYQNLEDLLQDERAPKTLSRGMAVRGQPGPADSDAIALAWQLLWIKQWTDANSRDTDDGSYNLSWLKGLIGLCFADVLFRCSGGALLAVSTRQLSRALHYDMLSHVLSSPVSFFDSTPRGRVLNRFSIDFDMIDVRYYVTLKTSIQNALLAFSKLSVVATQSPVVLGIGGVGAVIFVFGMHLIIRSTNRARFMEGALMSRVLQHVTETIDSLSSVRSYHMVERFCGYFCRLTDSSMLAYNAWMCCSRVSRALVGIVGFAIVLTTLVVAVVTTTNDASSVGLALTSSLSIPLIMMTLCTALFPSLQHLVAFERALEYTELPQEEGQEPASLPWYSRSSGSSGARGAASRIDGVDINTVPLRRLRNAVTVIPQDPSLVRGSLRDNLDATGSHNDEELWQALREAHLADFVASQRSNLLLEVGDGGSNLSVGQRQLVCLARALIRNTKVLLLDEATSQMDGDTDRLIQATLRESFARCTILAIAHRINTVLDYDKILVMGDGRVLEYGPVRQLLADEKSLFSEMAKKAGILPAEVVFEAIYSSPISKQ</sequence>
<dbReference type="VEuPathDB" id="VectorBase:ISCP_003940"/>
<dbReference type="GO" id="GO:0016887">
    <property type="term" value="F:ATP hydrolysis activity"/>
    <property type="evidence" value="ECO:0007669"/>
    <property type="project" value="InterPro"/>
</dbReference>
<name>B7PY16_IXOSC</name>